<feature type="region of interest" description="Disordered" evidence="1">
    <location>
        <begin position="1"/>
        <end position="53"/>
    </location>
</feature>
<evidence type="ECO:0000313" key="3">
    <source>
        <dbReference type="EMBL" id="GIE53630.1"/>
    </source>
</evidence>
<dbReference type="Proteomes" id="UP000647172">
    <property type="component" value="Unassembled WGS sequence"/>
</dbReference>
<reference evidence="3" key="1">
    <citation type="submission" date="2021-01" db="EMBL/GenBank/DDBJ databases">
        <title>Whole genome shotgun sequence of Actinoplanes nipponensis NBRC 14063.</title>
        <authorList>
            <person name="Komaki H."/>
            <person name="Tamura T."/>
        </authorList>
    </citation>
    <scope>NUCLEOTIDE SEQUENCE</scope>
    <source>
        <strain evidence="3">NBRC 14063</strain>
    </source>
</reference>
<keyword evidence="2" id="KW-0472">Membrane</keyword>
<keyword evidence="2" id="KW-0812">Transmembrane</keyword>
<evidence type="ECO:0000256" key="1">
    <source>
        <dbReference type="SAM" id="MobiDB-lite"/>
    </source>
</evidence>
<protein>
    <submittedName>
        <fullName evidence="3">Uncharacterized protein</fullName>
    </submittedName>
</protein>
<comment type="caution">
    <text evidence="3">The sequence shown here is derived from an EMBL/GenBank/DDBJ whole genome shotgun (WGS) entry which is preliminary data.</text>
</comment>
<feature type="transmembrane region" description="Helical" evidence="2">
    <location>
        <begin position="75"/>
        <end position="96"/>
    </location>
</feature>
<keyword evidence="2" id="KW-1133">Transmembrane helix</keyword>
<feature type="compositionally biased region" description="Basic and acidic residues" evidence="1">
    <location>
        <begin position="1"/>
        <end position="10"/>
    </location>
</feature>
<organism evidence="3 4">
    <name type="scientific">Actinoplanes nipponensis</name>
    <dbReference type="NCBI Taxonomy" id="135950"/>
    <lineage>
        <taxon>Bacteria</taxon>
        <taxon>Bacillati</taxon>
        <taxon>Actinomycetota</taxon>
        <taxon>Actinomycetes</taxon>
        <taxon>Micromonosporales</taxon>
        <taxon>Micromonosporaceae</taxon>
        <taxon>Actinoplanes</taxon>
    </lineage>
</organism>
<proteinExistence type="predicted"/>
<sequence>MNARFGRESPESAPTPEGSGAGRDWFEPSPGPAGSEPTQLLPHVPPPPAERQPPPVVVARAVIVYQERPRRPWRLWVFTVAIVALTAGVVLGQTAAFEPVYRPAAGAQEVPVPSAAVASPSPLDQPWPDAAHRVTAPLGPVRERRLEVTGAATVVRVRSADLGEILFDIATTDRSATPSVIDGERGPRLDVVRTGEPGTTGADIQLHAKVAWTLRLAGGPAEQVVDMGAGGVAGIEVTGATGRLVLRLPRPEGTVSISVQGPVGELIVRTPTGTPVRLRLRGGATTAAVDGRAPRKVKAGATLAPAGWSAARDRYDVVTAGAVTSVSAAGE</sequence>
<keyword evidence="4" id="KW-1185">Reference proteome</keyword>
<dbReference type="AlphaFoldDB" id="A0A919MXR8"/>
<dbReference type="RefSeq" id="WP_203775833.1">
    <property type="nucleotide sequence ID" value="NZ_BAAAYJ010000070.1"/>
</dbReference>
<feature type="compositionally biased region" description="Pro residues" evidence="1">
    <location>
        <begin position="43"/>
        <end position="53"/>
    </location>
</feature>
<accession>A0A919MXR8</accession>
<gene>
    <name evidence="3" type="ORF">Ani05nite_71640</name>
</gene>
<evidence type="ECO:0000256" key="2">
    <source>
        <dbReference type="SAM" id="Phobius"/>
    </source>
</evidence>
<evidence type="ECO:0000313" key="4">
    <source>
        <dbReference type="Proteomes" id="UP000647172"/>
    </source>
</evidence>
<dbReference type="EMBL" id="BOMQ01000088">
    <property type="protein sequence ID" value="GIE53630.1"/>
    <property type="molecule type" value="Genomic_DNA"/>
</dbReference>
<name>A0A919MXR8_9ACTN</name>